<feature type="domain" description="Tf2-1-like SH3-like" evidence="1">
    <location>
        <begin position="69"/>
        <end position="133"/>
    </location>
</feature>
<dbReference type="PANTHER" id="PTHR46148:SF54">
    <property type="entry name" value="RETROTRANSPOSON-LIKE PROTEIN"/>
    <property type="match status" value="1"/>
</dbReference>
<dbReference type="Pfam" id="PF24626">
    <property type="entry name" value="SH3_Tf2-1"/>
    <property type="match status" value="1"/>
</dbReference>
<dbReference type="Gramene" id="OIT33078">
    <property type="protein sequence ID" value="OIT33078"/>
    <property type="gene ID" value="A4A49_64184"/>
</dbReference>
<protein>
    <recommendedName>
        <fullName evidence="1">Tf2-1-like SH3-like domain-containing protein</fullName>
    </recommendedName>
</protein>
<dbReference type="AlphaFoldDB" id="A0A314KUN6"/>
<sequence length="168" mass="19375">MTPFQALYGREPPTIARYILGSTASELVESYLLQRDEVLLILKNNLFKAQNRMKTLADKSRSDISFEAGDWVYVKLKPYRQSTLRLQRDHKLGRRYFGPYKVLKRIGAIAYRLEFPEAAKIHSVFHVFMLKRCIGTPDQQVTPLQLTDAAASEEQANLNLEDKVDLQE</sequence>
<name>A0A314KUN6_NICAT</name>
<evidence type="ECO:0000313" key="3">
    <source>
        <dbReference type="Proteomes" id="UP000187609"/>
    </source>
</evidence>
<proteinExistence type="predicted"/>
<dbReference type="InterPro" id="IPR056924">
    <property type="entry name" value="SH3_Tf2-1"/>
</dbReference>
<feature type="non-terminal residue" evidence="2">
    <location>
        <position position="168"/>
    </location>
</feature>
<accession>A0A314KUN6</accession>
<dbReference type="PANTHER" id="PTHR46148">
    <property type="entry name" value="CHROMO DOMAIN-CONTAINING PROTEIN"/>
    <property type="match status" value="1"/>
</dbReference>
<evidence type="ECO:0000259" key="1">
    <source>
        <dbReference type="Pfam" id="PF24626"/>
    </source>
</evidence>
<comment type="caution">
    <text evidence="2">The sequence shown here is derived from an EMBL/GenBank/DDBJ whole genome shotgun (WGS) entry which is preliminary data.</text>
</comment>
<organism evidence="2 3">
    <name type="scientific">Nicotiana attenuata</name>
    <name type="common">Coyote tobacco</name>
    <dbReference type="NCBI Taxonomy" id="49451"/>
    <lineage>
        <taxon>Eukaryota</taxon>
        <taxon>Viridiplantae</taxon>
        <taxon>Streptophyta</taxon>
        <taxon>Embryophyta</taxon>
        <taxon>Tracheophyta</taxon>
        <taxon>Spermatophyta</taxon>
        <taxon>Magnoliopsida</taxon>
        <taxon>eudicotyledons</taxon>
        <taxon>Gunneridae</taxon>
        <taxon>Pentapetalae</taxon>
        <taxon>asterids</taxon>
        <taxon>lamiids</taxon>
        <taxon>Solanales</taxon>
        <taxon>Solanaceae</taxon>
        <taxon>Nicotianoideae</taxon>
        <taxon>Nicotianeae</taxon>
        <taxon>Nicotiana</taxon>
    </lineage>
</organism>
<dbReference type="EMBL" id="MJEQ01000949">
    <property type="protein sequence ID" value="OIT33078.1"/>
    <property type="molecule type" value="Genomic_DNA"/>
</dbReference>
<evidence type="ECO:0000313" key="2">
    <source>
        <dbReference type="EMBL" id="OIT33078.1"/>
    </source>
</evidence>
<gene>
    <name evidence="2" type="ORF">A4A49_64184</name>
</gene>
<keyword evidence="3" id="KW-1185">Reference proteome</keyword>
<dbReference type="Proteomes" id="UP000187609">
    <property type="component" value="Unassembled WGS sequence"/>
</dbReference>
<reference evidence="2" key="1">
    <citation type="submission" date="2016-11" db="EMBL/GenBank/DDBJ databases">
        <title>The genome of Nicotiana attenuata.</title>
        <authorList>
            <person name="Xu S."/>
            <person name="Brockmoeller T."/>
            <person name="Gaquerel E."/>
            <person name="Navarro A."/>
            <person name="Kuhl H."/>
            <person name="Gase K."/>
            <person name="Ling Z."/>
            <person name="Zhou W."/>
            <person name="Kreitzer C."/>
            <person name="Stanke M."/>
            <person name="Tang H."/>
            <person name="Lyons E."/>
            <person name="Pandey P."/>
            <person name="Pandey S.P."/>
            <person name="Timmermann B."/>
            <person name="Baldwin I.T."/>
        </authorList>
    </citation>
    <scope>NUCLEOTIDE SEQUENCE [LARGE SCALE GENOMIC DNA]</scope>
    <source>
        <strain evidence="2">UT</strain>
    </source>
</reference>